<feature type="non-terminal residue" evidence="8">
    <location>
        <position position="183"/>
    </location>
</feature>
<keyword evidence="4" id="KW-0479">Metal-binding</keyword>
<keyword evidence="9" id="KW-1185">Reference proteome</keyword>
<evidence type="ECO:0000259" key="7">
    <source>
        <dbReference type="Pfam" id="PF00682"/>
    </source>
</evidence>
<evidence type="ECO:0000313" key="9">
    <source>
        <dbReference type="Proteomes" id="UP000545332"/>
    </source>
</evidence>
<protein>
    <recommendedName>
        <fullName evidence="3">hydroxymethylglutaryl-CoA lyase</fullName>
        <ecNumber evidence="3">4.1.3.4</ecNumber>
    </recommendedName>
</protein>
<organism evidence="8 9">
    <name type="scientific">Crypturellus soui</name>
    <dbReference type="NCBI Taxonomy" id="458187"/>
    <lineage>
        <taxon>Eukaryota</taxon>
        <taxon>Metazoa</taxon>
        <taxon>Chordata</taxon>
        <taxon>Craniata</taxon>
        <taxon>Vertebrata</taxon>
        <taxon>Euteleostomi</taxon>
        <taxon>Archelosauria</taxon>
        <taxon>Archosauria</taxon>
        <taxon>Dinosauria</taxon>
        <taxon>Saurischia</taxon>
        <taxon>Theropoda</taxon>
        <taxon>Coelurosauria</taxon>
        <taxon>Aves</taxon>
        <taxon>Palaeognathae</taxon>
        <taxon>Tinamiformes</taxon>
        <taxon>Tinamidae</taxon>
        <taxon>Crypturellus</taxon>
    </lineage>
</organism>
<gene>
    <name evidence="8" type="primary">Hmgcl</name>
    <name evidence="8" type="ORF">CRYSOU_R05873</name>
</gene>
<evidence type="ECO:0000256" key="6">
    <source>
        <dbReference type="ARBA" id="ARBA00049877"/>
    </source>
</evidence>
<dbReference type="GO" id="GO:0046872">
    <property type="term" value="F:metal ion binding"/>
    <property type="evidence" value="ECO:0007669"/>
    <property type="project" value="UniProtKB-KW"/>
</dbReference>
<dbReference type="GO" id="GO:0046951">
    <property type="term" value="P:ketone body biosynthetic process"/>
    <property type="evidence" value="ECO:0007669"/>
    <property type="project" value="TreeGrafter"/>
</dbReference>
<dbReference type="InterPro" id="IPR000891">
    <property type="entry name" value="PYR_CT"/>
</dbReference>
<evidence type="ECO:0000256" key="2">
    <source>
        <dbReference type="ARBA" id="ARBA00009405"/>
    </source>
</evidence>
<comment type="catalytic activity">
    <reaction evidence="6">
        <text>(3S)-3-hydroxy-3-methylglutaryl-CoA = acetoacetate + acetyl-CoA</text>
        <dbReference type="Rhea" id="RHEA:24404"/>
        <dbReference type="ChEBI" id="CHEBI:13705"/>
        <dbReference type="ChEBI" id="CHEBI:43074"/>
        <dbReference type="ChEBI" id="CHEBI:57288"/>
        <dbReference type="EC" id="4.1.3.4"/>
    </reaction>
</comment>
<comment type="pathway">
    <text evidence="1">Metabolic intermediate metabolism; (S)-3-hydroxy-3-methylglutaryl-CoA degradation; acetoacetate from (S)-3-hydroxy-3-methylglutaryl-CoA: step 1/1.</text>
</comment>
<accession>A0A7K4JZ37</accession>
<evidence type="ECO:0000256" key="5">
    <source>
        <dbReference type="ARBA" id="ARBA00023239"/>
    </source>
</evidence>
<dbReference type="InterPro" id="IPR013785">
    <property type="entry name" value="Aldolase_TIM"/>
</dbReference>
<dbReference type="GO" id="GO:0006552">
    <property type="term" value="P:L-leucine catabolic process"/>
    <property type="evidence" value="ECO:0007669"/>
    <property type="project" value="TreeGrafter"/>
</dbReference>
<keyword evidence="5" id="KW-0456">Lyase</keyword>
<dbReference type="OrthoDB" id="1905920at2759"/>
<evidence type="ECO:0000256" key="1">
    <source>
        <dbReference type="ARBA" id="ARBA00005143"/>
    </source>
</evidence>
<dbReference type="PANTHER" id="PTHR42738:SF1">
    <property type="entry name" value="HYDROXYMETHYLGLUTARYL-COA LYASE, MITOCHONDRIAL"/>
    <property type="match status" value="1"/>
</dbReference>
<feature type="domain" description="Pyruvate carboxyltransferase" evidence="7">
    <location>
        <begin position="26"/>
        <end position="182"/>
    </location>
</feature>
<dbReference type="UniPathway" id="UPA00896">
    <property type="reaction ID" value="UER00863"/>
</dbReference>
<dbReference type="EMBL" id="VWPX01002437">
    <property type="protein sequence ID" value="NWI09323.1"/>
    <property type="molecule type" value="Genomic_DNA"/>
</dbReference>
<name>A0A7K4JZ37_9AVES</name>
<evidence type="ECO:0000256" key="4">
    <source>
        <dbReference type="ARBA" id="ARBA00022723"/>
    </source>
</evidence>
<dbReference type="NCBIfam" id="NF004283">
    <property type="entry name" value="PRK05692.1"/>
    <property type="match status" value="1"/>
</dbReference>
<dbReference type="PANTHER" id="PTHR42738">
    <property type="entry name" value="HYDROXYMETHYLGLUTARYL-COA LYASE"/>
    <property type="match status" value="1"/>
</dbReference>
<dbReference type="Gene3D" id="3.20.20.70">
    <property type="entry name" value="Aldolase class I"/>
    <property type="match status" value="1"/>
</dbReference>
<dbReference type="Proteomes" id="UP000545332">
    <property type="component" value="Unassembled WGS sequence"/>
</dbReference>
<feature type="non-terminal residue" evidence="8">
    <location>
        <position position="1"/>
    </location>
</feature>
<dbReference type="SUPFAM" id="SSF51569">
    <property type="entry name" value="Aldolase"/>
    <property type="match status" value="1"/>
</dbReference>
<dbReference type="AlphaFoldDB" id="A0A7K4JZ37"/>
<proteinExistence type="inferred from homology"/>
<dbReference type="GO" id="GO:0005739">
    <property type="term" value="C:mitochondrion"/>
    <property type="evidence" value="ECO:0007669"/>
    <property type="project" value="TreeGrafter"/>
</dbReference>
<evidence type="ECO:0000256" key="3">
    <source>
        <dbReference type="ARBA" id="ARBA00012910"/>
    </source>
</evidence>
<sequence>VSRPALEPSLSPQVSAAAATGAFPKRVKVVEVGPRDGLQNEKTVVPTSVKISLINMLSETGLQVIEATSFVSPKWVPQMADHTEVMQGINKMPGISYPVLTPNLRGFQAAVAAGAKEVSIFGAASELFTKKNINCSIEESLERFDEVMTAARAASIPVRGYVSCVLGCPYEGKISPAKVAEVS</sequence>
<comment type="similarity">
    <text evidence="2">Belongs to the HMG-CoA lyase family.</text>
</comment>
<comment type="caution">
    <text evidence="8">The sequence shown here is derived from an EMBL/GenBank/DDBJ whole genome shotgun (WGS) entry which is preliminary data.</text>
</comment>
<dbReference type="GO" id="GO:0004419">
    <property type="term" value="F:hydroxymethylglutaryl-CoA lyase activity"/>
    <property type="evidence" value="ECO:0007669"/>
    <property type="project" value="UniProtKB-EC"/>
</dbReference>
<dbReference type="EC" id="4.1.3.4" evidence="3"/>
<dbReference type="InterPro" id="IPR043594">
    <property type="entry name" value="HMGL"/>
</dbReference>
<dbReference type="Pfam" id="PF00682">
    <property type="entry name" value="HMGL-like"/>
    <property type="match status" value="1"/>
</dbReference>
<evidence type="ECO:0000313" key="8">
    <source>
        <dbReference type="EMBL" id="NWI09323.1"/>
    </source>
</evidence>
<reference evidence="8 9" key="1">
    <citation type="submission" date="2019-09" db="EMBL/GenBank/DDBJ databases">
        <title>Bird 10,000 Genomes (B10K) Project - Family phase.</title>
        <authorList>
            <person name="Zhang G."/>
        </authorList>
    </citation>
    <scope>NUCLEOTIDE SEQUENCE [LARGE SCALE GENOMIC DNA]</scope>
    <source>
        <strain evidence="8">B10K-MSB-42743</strain>
        <tissue evidence="8">Heart</tissue>
    </source>
</reference>